<evidence type="ECO:0000259" key="1">
    <source>
        <dbReference type="Pfam" id="PF11716"/>
    </source>
</evidence>
<protein>
    <submittedName>
        <fullName evidence="2">Uncharacterized protein (TIGR03086 family)</fullName>
    </submittedName>
</protein>
<dbReference type="InterPro" id="IPR017517">
    <property type="entry name" value="Maleyloyr_isom"/>
</dbReference>
<dbReference type="InterPro" id="IPR024344">
    <property type="entry name" value="MDMPI_metal-binding"/>
</dbReference>
<dbReference type="SUPFAM" id="SSF109854">
    <property type="entry name" value="DinB/YfiT-like putative metalloenzymes"/>
    <property type="match status" value="1"/>
</dbReference>
<sequence length="187" mass="20840">MDLLPAHRSAMREFDSRVRQIDANQWNDSTPCTEWTVRDLLNHLVGEQLWAPWLLRGATLDEVGDRFDGDQLGSDPQATWAEASTAARTAWDALEAIRGEVHVTGGTIPTEDYGWQMILDLTVHAWDLARGIDTDETLASELVETVYEVFAPSIESLQGLGIFAPPRRIDENADMQSRLLALLGRAP</sequence>
<keyword evidence="3" id="KW-1185">Reference proteome</keyword>
<organism evidence="2 3">
    <name type="scientific">Haloactinomyces albus</name>
    <dbReference type="NCBI Taxonomy" id="1352928"/>
    <lineage>
        <taxon>Bacteria</taxon>
        <taxon>Bacillati</taxon>
        <taxon>Actinomycetota</taxon>
        <taxon>Actinomycetes</taxon>
        <taxon>Actinopolysporales</taxon>
        <taxon>Actinopolysporaceae</taxon>
        <taxon>Haloactinomyces</taxon>
    </lineage>
</organism>
<dbReference type="Pfam" id="PF11716">
    <property type="entry name" value="MDMPI_N"/>
    <property type="match status" value="1"/>
</dbReference>
<evidence type="ECO:0000313" key="3">
    <source>
        <dbReference type="Proteomes" id="UP001180845"/>
    </source>
</evidence>
<dbReference type="NCBIfam" id="TIGR03083">
    <property type="entry name" value="maleylpyruvate isomerase family mycothiol-dependent enzyme"/>
    <property type="match status" value="1"/>
</dbReference>
<dbReference type="InterPro" id="IPR034660">
    <property type="entry name" value="DinB/YfiT-like"/>
</dbReference>
<proteinExistence type="predicted"/>
<name>A0AAE4CLN5_9ACTN</name>
<dbReference type="Gene3D" id="1.20.120.450">
    <property type="entry name" value="dinb family like domain"/>
    <property type="match status" value="1"/>
</dbReference>
<dbReference type="Proteomes" id="UP001180845">
    <property type="component" value="Unassembled WGS sequence"/>
</dbReference>
<evidence type="ECO:0000313" key="2">
    <source>
        <dbReference type="EMBL" id="MDR7300117.1"/>
    </source>
</evidence>
<dbReference type="RefSeq" id="WP_310268353.1">
    <property type="nucleotide sequence ID" value="NZ_JAVDXW010000001.1"/>
</dbReference>
<dbReference type="NCBIfam" id="TIGR03086">
    <property type="entry name" value="TIGR03086 family metal-binding protein"/>
    <property type="match status" value="1"/>
</dbReference>
<dbReference type="AlphaFoldDB" id="A0AAE4CLN5"/>
<dbReference type="GO" id="GO:0046872">
    <property type="term" value="F:metal ion binding"/>
    <property type="evidence" value="ECO:0007669"/>
    <property type="project" value="InterPro"/>
</dbReference>
<comment type="caution">
    <text evidence="2">The sequence shown here is derived from an EMBL/GenBank/DDBJ whole genome shotgun (WGS) entry which is preliminary data.</text>
</comment>
<dbReference type="EMBL" id="JAVDXW010000001">
    <property type="protein sequence ID" value="MDR7300117.1"/>
    <property type="molecule type" value="Genomic_DNA"/>
</dbReference>
<accession>A0AAE4CLN5</accession>
<reference evidence="2" key="1">
    <citation type="submission" date="2023-07" db="EMBL/GenBank/DDBJ databases">
        <title>Sequencing the genomes of 1000 actinobacteria strains.</title>
        <authorList>
            <person name="Klenk H.-P."/>
        </authorList>
    </citation>
    <scope>NUCLEOTIDE SEQUENCE</scope>
    <source>
        <strain evidence="2">DSM 45977</strain>
    </source>
</reference>
<dbReference type="InterPro" id="IPR017520">
    <property type="entry name" value="CHP03086"/>
</dbReference>
<feature type="domain" description="Mycothiol-dependent maleylpyruvate isomerase metal-binding" evidence="1">
    <location>
        <begin position="8"/>
        <end position="129"/>
    </location>
</feature>
<gene>
    <name evidence="2" type="ORF">JOF55_000298</name>
</gene>